<proteinExistence type="predicted"/>
<protein>
    <submittedName>
        <fullName evidence="1">Uncharacterized protein</fullName>
    </submittedName>
</protein>
<sequence>MTDAPTGDLAPACPKSPTGRHCGHQGCLIFNGKARVTCCHCGDSHEIPYVEKKVPVDGHGPFMCDEVDATDYEDLPDGWDLGEGYLS</sequence>
<name>A0A0F9I7C5_9ZZZZ</name>
<dbReference type="EMBL" id="LAZR01022028">
    <property type="protein sequence ID" value="KKL83272.1"/>
    <property type="molecule type" value="Genomic_DNA"/>
</dbReference>
<reference evidence="1" key="1">
    <citation type="journal article" date="2015" name="Nature">
        <title>Complex archaea that bridge the gap between prokaryotes and eukaryotes.</title>
        <authorList>
            <person name="Spang A."/>
            <person name="Saw J.H."/>
            <person name="Jorgensen S.L."/>
            <person name="Zaremba-Niedzwiedzka K."/>
            <person name="Martijn J."/>
            <person name="Lind A.E."/>
            <person name="van Eijk R."/>
            <person name="Schleper C."/>
            <person name="Guy L."/>
            <person name="Ettema T.J."/>
        </authorList>
    </citation>
    <scope>NUCLEOTIDE SEQUENCE</scope>
</reference>
<accession>A0A0F9I7C5</accession>
<organism evidence="1">
    <name type="scientific">marine sediment metagenome</name>
    <dbReference type="NCBI Taxonomy" id="412755"/>
    <lineage>
        <taxon>unclassified sequences</taxon>
        <taxon>metagenomes</taxon>
        <taxon>ecological metagenomes</taxon>
    </lineage>
</organism>
<dbReference type="AlphaFoldDB" id="A0A0F9I7C5"/>
<gene>
    <name evidence="1" type="ORF">LCGC14_1976420</name>
</gene>
<evidence type="ECO:0000313" key="1">
    <source>
        <dbReference type="EMBL" id="KKL83272.1"/>
    </source>
</evidence>
<comment type="caution">
    <text evidence="1">The sequence shown here is derived from an EMBL/GenBank/DDBJ whole genome shotgun (WGS) entry which is preliminary data.</text>
</comment>